<comment type="catalytic activity">
    <reaction evidence="9">
        <text>L-threonyl-[protein] + ATP = O-phospho-L-threonyl-[protein] + ADP + H(+)</text>
        <dbReference type="Rhea" id="RHEA:46608"/>
        <dbReference type="Rhea" id="RHEA-COMP:11060"/>
        <dbReference type="Rhea" id="RHEA-COMP:11605"/>
        <dbReference type="ChEBI" id="CHEBI:15378"/>
        <dbReference type="ChEBI" id="CHEBI:30013"/>
        <dbReference type="ChEBI" id="CHEBI:30616"/>
        <dbReference type="ChEBI" id="CHEBI:61977"/>
        <dbReference type="ChEBI" id="CHEBI:456216"/>
        <dbReference type="EC" id="2.7.11.1"/>
    </reaction>
</comment>
<comment type="similarity">
    <text evidence="2">Belongs to the protein kinase superfamily. CAMK Ser/Thr protein kinase family. SNF1 subfamily.</text>
</comment>
<keyword evidence="4 13" id="KW-0723">Serine/threonine-protein kinase</keyword>
<dbReference type="Gene3D" id="1.10.510.10">
    <property type="entry name" value="Transferase(Phosphotransferase) domain 1"/>
    <property type="match status" value="1"/>
</dbReference>
<keyword evidence="17" id="KW-1185">Reference proteome</keyword>
<dbReference type="PANTHER" id="PTHR43895:SF33">
    <property type="entry name" value="PROTEIN KINASE DOMAIN-CONTAINING PROTEIN"/>
    <property type="match status" value="1"/>
</dbReference>
<dbReference type="InterPro" id="IPR011009">
    <property type="entry name" value="Kinase-like_dom_sf"/>
</dbReference>
<comment type="catalytic activity">
    <reaction evidence="10">
        <text>L-seryl-[protein] + ATP = O-phospho-L-seryl-[protein] + ADP + H(+)</text>
        <dbReference type="Rhea" id="RHEA:17989"/>
        <dbReference type="Rhea" id="RHEA-COMP:9863"/>
        <dbReference type="Rhea" id="RHEA-COMP:11604"/>
        <dbReference type="ChEBI" id="CHEBI:15378"/>
        <dbReference type="ChEBI" id="CHEBI:29999"/>
        <dbReference type="ChEBI" id="CHEBI:30616"/>
        <dbReference type="ChEBI" id="CHEBI:83421"/>
        <dbReference type="ChEBI" id="CHEBI:456216"/>
        <dbReference type="EC" id="2.7.11.1"/>
    </reaction>
</comment>
<accession>A0AAV6WJP4</accession>
<dbReference type="InterPro" id="IPR004041">
    <property type="entry name" value="NAF_dom"/>
</dbReference>
<dbReference type="CDD" id="cd12195">
    <property type="entry name" value="CIPK_C"/>
    <property type="match status" value="1"/>
</dbReference>
<evidence type="ECO:0000256" key="8">
    <source>
        <dbReference type="ARBA" id="ARBA00022840"/>
    </source>
</evidence>
<dbReference type="GO" id="GO:0004674">
    <property type="term" value="F:protein serine/threonine kinase activity"/>
    <property type="evidence" value="ECO:0007669"/>
    <property type="project" value="UniProtKB-KW"/>
</dbReference>
<dbReference type="InterPro" id="IPR008271">
    <property type="entry name" value="Ser/Thr_kinase_AS"/>
</dbReference>
<comment type="caution">
    <text evidence="16">The sequence shown here is derived from an EMBL/GenBank/DDBJ whole genome shotgun (WGS) entry which is preliminary data.</text>
</comment>
<dbReference type="InterPro" id="IPR000719">
    <property type="entry name" value="Prot_kinase_dom"/>
</dbReference>
<evidence type="ECO:0000256" key="3">
    <source>
        <dbReference type="ARBA" id="ARBA00012513"/>
    </source>
</evidence>
<keyword evidence="8 12" id="KW-0067">ATP-binding</keyword>
<protein>
    <recommendedName>
        <fullName evidence="3">non-specific serine/threonine protein kinase</fullName>
        <ecNumber evidence="3">2.7.11.1</ecNumber>
    </recommendedName>
</protein>
<evidence type="ECO:0000313" key="17">
    <source>
        <dbReference type="Proteomes" id="UP000826271"/>
    </source>
</evidence>
<feature type="domain" description="NAF" evidence="15">
    <location>
        <begin position="316"/>
        <end position="340"/>
    </location>
</feature>
<evidence type="ECO:0000256" key="2">
    <source>
        <dbReference type="ARBA" id="ARBA00006234"/>
    </source>
</evidence>
<comment type="function">
    <text evidence="11">CIPK serine-threonine protein kinases interact with CBL proteins. Binding of a CBL protein to the regulatory NAF domain of CIPK protein lead to the activation of the kinase in a calcium-dependent manner.</text>
</comment>
<gene>
    <name evidence="16" type="ORF">BUALT_Bualt14G0104000</name>
</gene>
<evidence type="ECO:0000256" key="7">
    <source>
        <dbReference type="ARBA" id="ARBA00022777"/>
    </source>
</evidence>
<dbReference type="GO" id="GO:0007165">
    <property type="term" value="P:signal transduction"/>
    <property type="evidence" value="ECO:0007669"/>
    <property type="project" value="InterPro"/>
</dbReference>
<proteinExistence type="inferred from homology"/>
<dbReference type="PROSITE" id="PS50816">
    <property type="entry name" value="NAF"/>
    <property type="match status" value="1"/>
</dbReference>
<dbReference type="SUPFAM" id="SSF56112">
    <property type="entry name" value="Protein kinase-like (PK-like)"/>
    <property type="match status" value="1"/>
</dbReference>
<feature type="binding site" evidence="12">
    <location>
        <position position="62"/>
    </location>
    <ligand>
        <name>ATP</name>
        <dbReference type="ChEBI" id="CHEBI:30616"/>
    </ligand>
</feature>
<dbReference type="PROSITE" id="PS50011">
    <property type="entry name" value="PROTEIN_KINASE_DOM"/>
    <property type="match status" value="1"/>
</dbReference>
<evidence type="ECO:0000256" key="9">
    <source>
        <dbReference type="ARBA" id="ARBA00047899"/>
    </source>
</evidence>
<dbReference type="GO" id="GO:0005524">
    <property type="term" value="F:ATP binding"/>
    <property type="evidence" value="ECO:0007669"/>
    <property type="project" value="UniProtKB-UniRule"/>
</dbReference>
<dbReference type="Proteomes" id="UP000826271">
    <property type="component" value="Unassembled WGS sequence"/>
</dbReference>
<dbReference type="PANTHER" id="PTHR43895">
    <property type="entry name" value="CALCIUM/CALMODULIN-DEPENDENT PROTEIN KINASE KINASE-RELATED"/>
    <property type="match status" value="1"/>
</dbReference>
<dbReference type="EC" id="2.7.11.1" evidence="3"/>
<dbReference type="InterPro" id="IPR017441">
    <property type="entry name" value="Protein_kinase_ATP_BS"/>
</dbReference>
<dbReference type="FunFam" id="1.10.510.10:FF:000571">
    <property type="entry name" value="Maternal embryonic leucine zipper kinase"/>
    <property type="match status" value="1"/>
</dbReference>
<name>A0AAV6WJP4_9LAMI</name>
<dbReference type="Pfam" id="PF00069">
    <property type="entry name" value="Pkinase"/>
    <property type="match status" value="1"/>
</dbReference>
<keyword evidence="7" id="KW-0418">Kinase</keyword>
<evidence type="ECO:0000259" key="14">
    <source>
        <dbReference type="PROSITE" id="PS50011"/>
    </source>
</evidence>
<comment type="cofactor">
    <cofactor evidence="1">
        <name>Mn(2+)</name>
        <dbReference type="ChEBI" id="CHEBI:29035"/>
    </cofactor>
</comment>
<dbReference type="SMART" id="SM00220">
    <property type="entry name" value="S_TKc"/>
    <property type="match status" value="1"/>
</dbReference>
<dbReference type="FunFam" id="3.30.200.20:FF:000627">
    <property type="entry name" value="Non-specific serine/threonine protein kinase"/>
    <property type="match status" value="1"/>
</dbReference>
<evidence type="ECO:0000256" key="11">
    <source>
        <dbReference type="ARBA" id="ARBA00058225"/>
    </source>
</evidence>
<evidence type="ECO:0000256" key="5">
    <source>
        <dbReference type="ARBA" id="ARBA00022679"/>
    </source>
</evidence>
<evidence type="ECO:0000256" key="13">
    <source>
        <dbReference type="RuleBase" id="RU000304"/>
    </source>
</evidence>
<evidence type="ECO:0000256" key="1">
    <source>
        <dbReference type="ARBA" id="ARBA00001936"/>
    </source>
</evidence>
<dbReference type="InterPro" id="IPR018451">
    <property type="entry name" value="NAF/FISL_domain"/>
</dbReference>
<evidence type="ECO:0000259" key="15">
    <source>
        <dbReference type="PROSITE" id="PS50816"/>
    </source>
</evidence>
<dbReference type="Gene3D" id="3.30.310.80">
    <property type="entry name" value="Kinase associated domain 1, KA1"/>
    <property type="match status" value="1"/>
</dbReference>
<feature type="domain" description="Protein kinase" evidence="14">
    <location>
        <begin position="31"/>
        <end position="288"/>
    </location>
</feature>
<evidence type="ECO:0000256" key="6">
    <source>
        <dbReference type="ARBA" id="ARBA00022741"/>
    </source>
</evidence>
<dbReference type="EMBL" id="WHWC01000014">
    <property type="protein sequence ID" value="KAG8370314.1"/>
    <property type="molecule type" value="Genomic_DNA"/>
</dbReference>
<keyword evidence="5" id="KW-0808">Transferase</keyword>
<dbReference type="Pfam" id="PF03822">
    <property type="entry name" value="NAF"/>
    <property type="match status" value="1"/>
</dbReference>
<reference evidence="16" key="1">
    <citation type="submission" date="2019-10" db="EMBL/GenBank/DDBJ databases">
        <authorList>
            <person name="Zhang R."/>
            <person name="Pan Y."/>
            <person name="Wang J."/>
            <person name="Ma R."/>
            <person name="Yu S."/>
        </authorList>
    </citation>
    <scope>NUCLEOTIDE SEQUENCE</scope>
    <source>
        <strain evidence="16">LA-IB0</strain>
        <tissue evidence="16">Leaf</tissue>
    </source>
</reference>
<dbReference type="AlphaFoldDB" id="A0AAV6WJP4"/>
<evidence type="ECO:0000256" key="10">
    <source>
        <dbReference type="ARBA" id="ARBA00048679"/>
    </source>
</evidence>
<keyword evidence="6 12" id="KW-0547">Nucleotide-binding</keyword>
<evidence type="ECO:0000256" key="4">
    <source>
        <dbReference type="ARBA" id="ARBA00022527"/>
    </source>
</evidence>
<organism evidence="16 17">
    <name type="scientific">Buddleja alternifolia</name>
    <dbReference type="NCBI Taxonomy" id="168488"/>
    <lineage>
        <taxon>Eukaryota</taxon>
        <taxon>Viridiplantae</taxon>
        <taxon>Streptophyta</taxon>
        <taxon>Embryophyta</taxon>
        <taxon>Tracheophyta</taxon>
        <taxon>Spermatophyta</taxon>
        <taxon>Magnoliopsida</taxon>
        <taxon>eudicotyledons</taxon>
        <taxon>Gunneridae</taxon>
        <taxon>Pentapetalae</taxon>
        <taxon>asterids</taxon>
        <taxon>lamiids</taxon>
        <taxon>Lamiales</taxon>
        <taxon>Scrophulariaceae</taxon>
        <taxon>Buddlejeae</taxon>
        <taxon>Buddleja</taxon>
    </lineage>
</organism>
<dbReference type="PROSITE" id="PS00108">
    <property type="entry name" value="PROTEIN_KINASE_ST"/>
    <property type="match status" value="1"/>
</dbReference>
<dbReference type="PROSITE" id="PS00107">
    <property type="entry name" value="PROTEIN_KINASE_ATP"/>
    <property type="match status" value="1"/>
</dbReference>
<evidence type="ECO:0000313" key="16">
    <source>
        <dbReference type="EMBL" id="KAG8370314.1"/>
    </source>
</evidence>
<sequence length="485" mass="54033">MDPTDPPPPPKIRRTTSAGAAGSGSIILDKYQLGRLLGRGSFAKVYLARSLESPHSGDVAIKVIDKASTVDAAMEPRILREVSAMRRLHHHPNILSLHEVMATKSKIYLVMELAPGGELFAKLSRCRRFSEPTARKYFQQVVSALRFCHQNGVVHRDIKPQNLLLDHNGLLKVTDFGLSALSDQKLDNLIYTACGTPAYTAPEVVYRKGYDGEKADAWSCGVLLYVFLVGCLPFDDSNLSNMYRAMHRRSYEFPDWVSRSAKTVIYRLMDPNPNTRLSLDELIKLSWFKKSFSQENLRLKCDQKVGSEFNEGGEFKYLSKVGAFDIISMSSGLDLSGLFEAEVNRKEMRFTCGLQVGEIEERVMKVGVELGFRVERKKFGGIGLVKGRVVLVVEIWEVALGLWLVELKLVDGGMEFGELQWEELKLGFGDIVLSWHNEKFSDGSGATISVHSLPDDVGLVGVDHPAAFYDPLIKSGPECRIAVAQ</sequence>
<evidence type="ECO:0000256" key="12">
    <source>
        <dbReference type="PROSITE-ProRule" id="PRU10141"/>
    </source>
</evidence>